<reference evidence="1 2" key="1">
    <citation type="submission" date="2020-08" db="EMBL/GenBank/DDBJ databases">
        <title>Genomic Encyclopedia of Type Strains, Phase IV (KMG-IV): sequencing the most valuable type-strain genomes for metagenomic binning, comparative biology and taxonomic classification.</title>
        <authorList>
            <person name="Goeker M."/>
        </authorList>
    </citation>
    <scope>NUCLEOTIDE SEQUENCE [LARGE SCALE GENOMIC DNA]</scope>
    <source>
        <strain evidence="1 2">DSM 26385</strain>
    </source>
</reference>
<protein>
    <recommendedName>
        <fullName evidence="3">Winged helix DNA-binding domain-containing protein</fullName>
    </recommendedName>
</protein>
<dbReference type="EMBL" id="JACIDU010000005">
    <property type="protein sequence ID" value="MBB4103035.1"/>
    <property type="molecule type" value="Genomic_DNA"/>
</dbReference>
<accession>A0A7W6K0N8</accession>
<comment type="caution">
    <text evidence="1">The sequence shown here is derived from an EMBL/GenBank/DDBJ whole genome shotgun (WGS) entry which is preliminary data.</text>
</comment>
<evidence type="ECO:0008006" key="3">
    <source>
        <dbReference type="Google" id="ProtNLM"/>
    </source>
</evidence>
<keyword evidence="2" id="KW-1185">Reference proteome</keyword>
<organism evidence="1 2">
    <name type="scientific">Allorhizobium borbori</name>
    <dbReference type="NCBI Taxonomy" id="485907"/>
    <lineage>
        <taxon>Bacteria</taxon>
        <taxon>Pseudomonadati</taxon>
        <taxon>Pseudomonadota</taxon>
        <taxon>Alphaproteobacteria</taxon>
        <taxon>Hyphomicrobiales</taxon>
        <taxon>Rhizobiaceae</taxon>
        <taxon>Rhizobium/Agrobacterium group</taxon>
        <taxon>Allorhizobium</taxon>
    </lineage>
</organism>
<sequence>MAPLSSELFGFDFRPLIPEARRLMWELRARGGRLYLRRDMSRNYTARLGALLRCRGFVRMAAGGSNKRLELTDRGNAYLDRLARCE</sequence>
<name>A0A7W6K0N8_9HYPH</name>
<dbReference type="AlphaFoldDB" id="A0A7W6K0N8"/>
<evidence type="ECO:0000313" key="1">
    <source>
        <dbReference type="EMBL" id="MBB4103035.1"/>
    </source>
</evidence>
<dbReference type="RefSeq" id="WP_183791187.1">
    <property type="nucleotide sequence ID" value="NZ_JACIDU010000005.1"/>
</dbReference>
<gene>
    <name evidence="1" type="ORF">GGQ66_001590</name>
</gene>
<dbReference type="Proteomes" id="UP000584824">
    <property type="component" value="Unassembled WGS sequence"/>
</dbReference>
<proteinExistence type="predicted"/>
<evidence type="ECO:0000313" key="2">
    <source>
        <dbReference type="Proteomes" id="UP000584824"/>
    </source>
</evidence>